<dbReference type="OrthoDB" id="149912at2"/>
<dbReference type="PANTHER" id="PTHR43798:SF33">
    <property type="entry name" value="HYDROLASE, PUTATIVE (AFU_ORTHOLOGUE AFUA_2G14860)-RELATED"/>
    <property type="match status" value="1"/>
</dbReference>
<dbReference type="Proteomes" id="UP000009175">
    <property type="component" value="Chromosome"/>
</dbReference>
<dbReference type="Gene3D" id="3.40.50.1820">
    <property type="entry name" value="alpha/beta hydrolase"/>
    <property type="match status" value="1"/>
</dbReference>
<dbReference type="InterPro" id="IPR029058">
    <property type="entry name" value="AB_hydrolase_fold"/>
</dbReference>
<dbReference type="HOGENOM" id="CLU_020336_8_2_6"/>
<dbReference type="ESTHER" id="sheam-a1s6y4">
    <property type="family name" value="6_AlphaBeta_hydrolase"/>
</dbReference>
<proteinExistence type="predicted"/>
<dbReference type="KEGG" id="saz:Sama_1935"/>
<evidence type="ECO:0000313" key="3">
    <source>
        <dbReference type="Proteomes" id="UP000009175"/>
    </source>
</evidence>
<name>A1S6Y4_SHEAM</name>
<dbReference type="STRING" id="326297.Sama_1935"/>
<gene>
    <name evidence="2" type="ordered locus">Sama_1935</name>
</gene>
<reference evidence="2 3" key="1">
    <citation type="submission" date="2006-12" db="EMBL/GenBank/DDBJ databases">
        <title>Complete sequence of Shewanella amazonensis SB2B.</title>
        <authorList>
            <consortium name="US DOE Joint Genome Institute"/>
            <person name="Copeland A."/>
            <person name="Lucas S."/>
            <person name="Lapidus A."/>
            <person name="Barry K."/>
            <person name="Detter J.C."/>
            <person name="Glavina del Rio T."/>
            <person name="Hammon N."/>
            <person name="Israni S."/>
            <person name="Dalin E."/>
            <person name="Tice H."/>
            <person name="Pitluck S."/>
            <person name="Munk A.C."/>
            <person name="Brettin T."/>
            <person name="Bruce D."/>
            <person name="Han C."/>
            <person name="Tapia R."/>
            <person name="Gilna P."/>
            <person name="Schmutz J."/>
            <person name="Larimer F."/>
            <person name="Land M."/>
            <person name="Hauser L."/>
            <person name="Kyrpides N."/>
            <person name="Mikhailova N."/>
            <person name="Fredrickson J."/>
            <person name="Richardson P."/>
        </authorList>
    </citation>
    <scope>NUCLEOTIDE SEQUENCE [LARGE SCALE GENOMIC DNA]</scope>
    <source>
        <strain evidence="3">ATCC BAA-1098 / SB2B</strain>
    </source>
</reference>
<protein>
    <submittedName>
        <fullName evidence="2">Hydrolase, alpha/beta fold family</fullName>
    </submittedName>
</protein>
<dbReference type="GO" id="GO:0016020">
    <property type="term" value="C:membrane"/>
    <property type="evidence" value="ECO:0007669"/>
    <property type="project" value="TreeGrafter"/>
</dbReference>
<organism evidence="2 3">
    <name type="scientific">Shewanella amazonensis (strain ATCC BAA-1098 / SB2B)</name>
    <dbReference type="NCBI Taxonomy" id="326297"/>
    <lineage>
        <taxon>Bacteria</taxon>
        <taxon>Pseudomonadati</taxon>
        <taxon>Pseudomonadota</taxon>
        <taxon>Gammaproteobacteria</taxon>
        <taxon>Alteromonadales</taxon>
        <taxon>Shewanellaceae</taxon>
        <taxon>Shewanella</taxon>
    </lineage>
</organism>
<keyword evidence="2" id="KW-0378">Hydrolase</keyword>
<dbReference type="PANTHER" id="PTHR43798">
    <property type="entry name" value="MONOACYLGLYCEROL LIPASE"/>
    <property type="match status" value="1"/>
</dbReference>
<dbReference type="PRINTS" id="PR00111">
    <property type="entry name" value="ABHYDROLASE"/>
</dbReference>
<keyword evidence="3" id="KW-1185">Reference proteome</keyword>
<dbReference type="AlphaFoldDB" id="A1S6Y4"/>
<dbReference type="RefSeq" id="WP_011760048.1">
    <property type="nucleotide sequence ID" value="NC_008700.1"/>
</dbReference>
<sequence length="311" mass="34235">MTNEFQELELALPHIRLAGWQHGSTASDGAKPDSQGHGQSKPLVLALHGWLDNAQSFAPLAASLKDVRLLAIDWPGHGRSAHRPGEYPLHWIDYLYDLHALLQFLMVRGDRPVAIIGHSLGGIVASAYVAAHPDACKKLILIEALGPLSERPGKSQKRLVDSFASHTALSEKKTTGEQAKAYTSLDAIVEARHRLTGLNKTACELILARNFEYRSGGDHAGWYNKTDPRLKLDSPLRLTPAHAEAFIRGLEMPTLLLMGEQGFAKLHEALEHARPLYRQLQVHTIAGDHHLHMSDPETTADAIRHFLSTCG</sequence>
<dbReference type="InterPro" id="IPR050266">
    <property type="entry name" value="AB_hydrolase_sf"/>
</dbReference>
<dbReference type="SUPFAM" id="SSF53474">
    <property type="entry name" value="alpha/beta-Hydrolases"/>
    <property type="match status" value="1"/>
</dbReference>
<evidence type="ECO:0000259" key="1">
    <source>
        <dbReference type="Pfam" id="PF00561"/>
    </source>
</evidence>
<dbReference type="GO" id="GO:0016787">
    <property type="term" value="F:hydrolase activity"/>
    <property type="evidence" value="ECO:0007669"/>
    <property type="project" value="UniProtKB-KW"/>
</dbReference>
<feature type="domain" description="AB hydrolase-1" evidence="1">
    <location>
        <begin position="42"/>
        <end position="294"/>
    </location>
</feature>
<accession>A1S6Y4</accession>
<evidence type="ECO:0000313" key="2">
    <source>
        <dbReference type="EMBL" id="ABM00141.1"/>
    </source>
</evidence>
<dbReference type="InterPro" id="IPR000073">
    <property type="entry name" value="AB_hydrolase_1"/>
</dbReference>
<dbReference type="Pfam" id="PF00561">
    <property type="entry name" value="Abhydrolase_1"/>
    <property type="match status" value="1"/>
</dbReference>
<dbReference type="eggNOG" id="COG2267">
    <property type="taxonomic scope" value="Bacteria"/>
</dbReference>
<dbReference type="EMBL" id="CP000507">
    <property type="protein sequence ID" value="ABM00141.1"/>
    <property type="molecule type" value="Genomic_DNA"/>
</dbReference>